<proteinExistence type="predicted"/>
<organism evidence="1 2">
    <name type="scientific">Eumeta variegata</name>
    <name type="common">Bagworm moth</name>
    <name type="synonym">Eumeta japonica</name>
    <dbReference type="NCBI Taxonomy" id="151549"/>
    <lineage>
        <taxon>Eukaryota</taxon>
        <taxon>Metazoa</taxon>
        <taxon>Ecdysozoa</taxon>
        <taxon>Arthropoda</taxon>
        <taxon>Hexapoda</taxon>
        <taxon>Insecta</taxon>
        <taxon>Pterygota</taxon>
        <taxon>Neoptera</taxon>
        <taxon>Endopterygota</taxon>
        <taxon>Lepidoptera</taxon>
        <taxon>Glossata</taxon>
        <taxon>Ditrysia</taxon>
        <taxon>Tineoidea</taxon>
        <taxon>Psychidae</taxon>
        <taxon>Oiketicinae</taxon>
        <taxon>Eumeta</taxon>
    </lineage>
</organism>
<dbReference type="Proteomes" id="UP000299102">
    <property type="component" value="Unassembled WGS sequence"/>
</dbReference>
<evidence type="ECO:0000313" key="2">
    <source>
        <dbReference type="Proteomes" id="UP000299102"/>
    </source>
</evidence>
<protein>
    <submittedName>
        <fullName evidence="1">Uncharacterized protein</fullName>
    </submittedName>
</protein>
<sequence>MGAIKGRVLQNRFAESVGGATCRRTRVVADHGSRSKGRRDLQCKQLLRQITVKSYYDSVDGACARPPKRSVALFINFASGRVVSKDGVSATSHPNCARMYGVDGEGCRHKGYRQRERSTSRLKDREKAFTNLDRTL</sequence>
<dbReference type="EMBL" id="BGZK01000005">
    <property type="protein sequence ID" value="GBP00262.1"/>
    <property type="molecule type" value="Genomic_DNA"/>
</dbReference>
<accession>A0A4C1SDT3</accession>
<keyword evidence="2" id="KW-1185">Reference proteome</keyword>
<dbReference type="AlphaFoldDB" id="A0A4C1SDT3"/>
<reference evidence="1 2" key="1">
    <citation type="journal article" date="2019" name="Commun. Biol.">
        <title>The bagworm genome reveals a unique fibroin gene that provides high tensile strength.</title>
        <authorList>
            <person name="Kono N."/>
            <person name="Nakamura H."/>
            <person name="Ohtoshi R."/>
            <person name="Tomita M."/>
            <person name="Numata K."/>
            <person name="Arakawa K."/>
        </authorList>
    </citation>
    <scope>NUCLEOTIDE SEQUENCE [LARGE SCALE GENOMIC DNA]</scope>
</reference>
<name>A0A4C1SDT3_EUMVA</name>
<gene>
    <name evidence="1" type="ORF">EVAR_873_1</name>
</gene>
<evidence type="ECO:0000313" key="1">
    <source>
        <dbReference type="EMBL" id="GBP00262.1"/>
    </source>
</evidence>
<comment type="caution">
    <text evidence="1">The sequence shown here is derived from an EMBL/GenBank/DDBJ whole genome shotgun (WGS) entry which is preliminary data.</text>
</comment>